<dbReference type="InterPro" id="IPR019734">
    <property type="entry name" value="TPR_rpt"/>
</dbReference>
<reference evidence="5 6" key="1">
    <citation type="journal article" date="2018" name="Biotechnol. Adv.">
        <title>Improved genomic resources and new bioinformatic workflow for the carcinogenic parasite Clonorchis sinensis: Biotechnological implications.</title>
        <authorList>
            <person name="Wang D."/>
            <person name="Korhonen P.K."/>
            <person name="Gasser R.B."/>
            <person name="Young N.D."/>
        </authorList>
    </citation>
    <scope>NUCLEOTIDE SEQUENCE [LARGE SCALE GENOMIC DNA]</scope>
    <source>
        <strain evidence="5">Cs-k2</strain>
    </source>
</reference>
<keyword evidence="2 3" id="KW-0802">TPR repeat</keyword>
<name>A0A8T1MUM7_CLOSI</name>
<dbReference type="GO" id="GO:0070062">
    <property type="term" value="C:extracellular exosome"/>
    <property type="evidence" value="ECO:0007669"/>
    <property type="project" value="TreeGrafter"/>
</dbReference>
<dbReference type="OrthoDB" id="10262375at2759"/>
<dbReference type="AlphaFoldDB" id="A0A8T1MUM7"/>
<dbReference type="Pfam" id="PF13181">
    <property type="entry name" value="TPR_8"/>
    <property type="match status" value="1"/>
</dbReference>
<evidence type="ECO:0000256" key="4">
    <source>
        <dbReference type="SAM" id="MobiDB-lite"/>
    </source>
</evidence>
<dbReference type="InterPro" id="IPR011990">
    <property type="entry name" value="TPR-like_helical_dom_sf"/>
</dbReference>
<evidence type="ECO:0000313" key="6">
    <source>
        <dbReference type="Proteomes" id="UP000286415"/>
    </source>
</evidence>
<gene>
    <name evidence="5" type="ORF">CSKR_100498</name>
</gene>
<comment type="caution">
    <text evidence="5">The sequence shown here is derived from an EMBL/GenBank/DDBJ whole genome shotgun (WGS) entry which is preliminary data.</text>
</comment>
<feature type="region of interest" description="Disordered" evidence="4">
    <location>
        <begin position="375"/>
        <end position="434"/>
    </location>
</feature>
<dbReference type="PROSITE" id="PS50005">
    <property type="entry name" value="TPR"/>
    <property type="match status" value="2"/>
</dbReference>
<feature type="repeat" description="TPR" evidence="3">
    <location>
        <begin position="936"/>
        <end position="969"/>
    </location>
</feature>
<protein>
    <submittedName>
        <fullName evidence="5">Cilia- and flagella-associated protein 70</fullName>
    </submittedName>
</protein>
<dbReference type="SMART" id="SM00028">
    <property type="entry name" value="TPR"/>
    <property type="match status" value="7"/>
</dbReference>
<evidence type="ECO:0000313" key="5">
    <source>
        <dbReference type="EMBL" id="KAG5452565.1"/>
    </source>
</evidence>
<proteinExistence type="predicted"/>
<keyword evidence="5" id="KW-0969">Cilium</keyword>
<sequence>MEKGSKTDKGLLFTVKHIDHVPVEAEQHWYTVKLEFNGITLGESSKVSVTENNPLTINANFRLSCDLTKRSDLELLCNRPLIVSIIKHAAKSKKQKDVKPVVVGYMFLECTPFVTNETVEELALPILWQESAKSPALQPVLHMEVAKEPPVVDELEKTSILSVYVESIRSVPDTIQTKETLDFMCTTPLYPTDETDSPLVYVNGTVKTPSDKEYAPLLRQWPNYISSIEPSRYIPERSIETLAGDSHSEGDETNFEETLKPKLVWNAEQKVVLNSDLVTKLREEIASHRIWPFEVVELKAPESGRERSFEQAKYGYHAVAYVNLTPLLYPGVRKIRGTYRLVPYSEEEYAEKTKRPGTIVDEAVRTCLKEKLWASKTPSKRRAQTTERKGTARGTGDETARSKLESGRPKAQDALGLKDTKPQPGSEEQQAPTPDSYIVLEISLDHALVPKRTLEELDQTIASHLRAREKLPSREGTAAQAVSEYHKQVSEVARYILSDFNSLFVDVLEAEDAPIDAESIAKMKQELFYTLNSTGKYFAYKQRLKFAIIKIVREKFFQSKPPSSQDELQAFLRDLFVCLQDEMHTALNKWFNTREIPTHAERHYLDCETLGRFAREAESLRDFGWAARYYEERISREPDEIDHWIDFGTFHLGQKNFEEAEVCFHRALSIQATHVKTLLLYGLVAALLGRNHETTDFLTAAVTHEPQNVIAWTTLGLYYETISDDINAENAYKEAKRLNEPKEDLENPADDAGPDASPPRDDGGSVMNAISQQLDQMEKPHPPSLYVTTAEFLLDHHINSFAVPALGHELIQLSKLLSSCEPKTCPALHSSTGTTSIPPSDENSGLAASSILVPEWLKERLIRYHVARARLCLTSEYLDYSTASAELVQVTELDPENVEGWCLLGHVHNGCGEIELARSCYERCLLLTTWPPMDAHLLQLRLGFMYLESDEFQKAKDVFLDASRTAPSSRTWFGVGVACYRLREMENAEKALEEANFLNNRDPNIWAYLSLICLHTGRQIEAEQTYKYAIKMKLGDSTPLMAELHALQDKFGFGNPLARWENEIKCKP</sequence>
<dbReference type="SUPFAM" id="SSF48452">
    <property type="entry name" value="TPR-like"/>
    <property type="match status" value="2"/>
</dbReference>
<feature type="region of interest" description="Disordered" evidence="4">
    <location>
        <begin position="739"/>
        <end position="766"/>
    </location>
</feature>
<accession>A0A8T1MUM7</accession>
<organism evidence="5 6">
    <name type="scientific">Clonorchis sinensis</name>
    <name type="common">Chinese liver fluke</name>
    <dbReference type="NCBI Taxonomy" id="79923"/>
    <lineage>
        <taxon>Eukaryota</taxon>
        <taxon>Metazoa</taxon>
        <taxon>Spiralia</taxon>
        <taxon>Lophotrochozoa</taxon>
        <taxon>Platyhelminthes</taxon>
        <taxon>Trematoda</taxon>
        <taxon>Digenea</taxon>
        <taxon>Opisthorchiida</taxon>
        <taxon>Opisthorchiata</taxon>
        <taxon>Opisthorchiidae</taxon>
        <taxon>Clonorchis</taxon>
    </lineage>
</organism>
<reference evidence="5 6" key="2">
    <citation type="journal article" date="2021" name="Genomics">
        <title>High-quality reference genome for Clonorchis sinensis.</title>
        <authorList>
            <person name="Young N.D."/>
            <person name="Stroehlein A.J."/>
            <person name="Kinkar L."/>
            <person name="Wang T."/>
            <person name="Sohn W.M."/>
            <person name="Chang B.C.H."/>
            <person name="Kaur P."/>
            <person name="Weisz D."/>
            <person name="Dudchenko O."/>
            <person name="Aiden E.L."/>
            <person name="Korhonen P.K."/>
            <person name="Gasser R.B."/>
        </authorList>
    </citation>
    <scope>NUCLEOTIDE SEQUENCE [LARGE SCALE GENOMIC DNA]</scope>
    <source>
        <strain evidence="5">Cs-k2</strain>
    </source>
</reference>
<feature type="repeat" description="TPR" evidence="3">
    <location>
        <begin position="641"/>
        <end position="674"/>
    </location>
</feature>
<keyword evidence="5" id="KW-0966">Cell projection</keyword>
<keyword evidence="5" id="KW-0282">Flagellum</keyword>
<dbReference type="GO" id="GO:0060271">
    <property type="term" value="P:cilium assembly"/>
    <property type="evidence" value="ECO:0007669"/>
    <property type="project" value="TreeGrafter"/>
</dbReference>
<dbReference type="PANTHER" id="PTHR44314">
    <property type="entry name" value="CILIA- AND FLAGELLA-ASSOCIATED PROTEIN 70"/>
    <property type="match status" value="1"/>
</dbReference>
<evidence type="ECO:0000256" key="3">
    <source>
        <dbReference type="PROSITE-ProRule" id="PRU00339"/>
    </source>
</evidence>
<dbReference type="InterPro" id="IPR052628">
    <property type="entry name" value="CFAP70"/>
</dbReference>
<keyword evidence="1" id="KW-0677">Repeat</keyword>
<dbReference type="GO" id="GO:0031514">
    <property type="term" value="C:motile cilium"/>
    <property type="evidence" value="ECO:0007669"/>
    <property type="project" value="TreeGrafter"/>
</dbReference>
<dbReference type="GO" id="GO:0003341">
    <property type="term" value="P:cilium movement"/>
    <property type="evidence" value="ECO:0007669"/>
    <property type="project" value="TreeGrafter"/>
</dbReference>
<feature type="compositionally biased region" description="Basic and acidic residues" evidence="4">
    <location>
        <begin position="384"/>
        <end position="421"/>
    </location>
</feature>
<keyword evidence="6" id="KW-1185">Reference proteome</keyword>
<dbReference type="PANTHER" id="PTHR44314:SF1">
    <property type="entry name" value="CILIA- AND FLAGELLA-ASSOCIATED PROTEIN 70"/>
    <property type="match status" value="1"/>
</dbReference>
<evidence type="ECO:0000256" key="1">
    <source>
        <dbReference type="ARBA" id="ARBA00022737"/>
    </source>
</evidence>
<dbReference type="EMBL" id="NIRI02000042">
    <property type="protein sequence ID" value="KAG5452565.1"/>
    <property type="molecule type" value="Genomic_DNA"/>
</dbReference>
<dbReference type="Gene3D" id="1.25.40.10">
    <property type="entry name" value="Tetratricopeptide repeat domain"/>
    <property type="match status" value="2"/>
</dbReference>
<dbReference type="Proteomes" id="UP000286415">
    <property type="component" value="Unassembled WGS sequence"/>
</dbReference>
<evidence type="ECO:0000256" key="2">
    <source>
        <dbReference type="ARBA" id="ARBA00022803"/>
    </source>
</evidence>